<dbReference type="AlphaFoldDB" id="A0A7C9IYY8"/>
<sequence length="457" mass="51378">MHASLTPREIVSELDKYIIGQNDAKRMVAIAMRNRWRRQQIEPVLREEIAPKNIIMIGPTGVGKTEIARRLAKLAGSPFFKVEATKFTEVGYVGRDVESMVRDLMEIGVNLVRKEELDRVAVKAEKAAEERLLDLLLPESAHTGMAPIPMMSALEAPAVPPEGTSLSTREKLRKLWREGKLDDRMVPVEVTVPSPQVEIMSMPGMEDMGGQFKDMFSKVFPQRKKTRTMRVRDAYEVLLQEESERLVDMDKVAETAKERVEQTGIIFIDEIDKICGKHGGGQGPDVSREGVQRDLLPVVEGCVVNTKHGMVKTDHILFIAAGAFHFSKPSDLVPELQGRFPLRVELRALTAEDFYRILTEPQNALTVQYRALLATEGVTLEYTDEALREVAAFAQRVNEETENIGARRLYTIMEKILSDLSFAASDQGGRTVVVDPDYVRENLADVAEDRDLSRYIL</sequence>
<dbReference type="InterPro" id="IPR027417">
    <property type="entry name" value="P-loop_NTPase"/>
</dbReference>
<gene>
    <name evidence="7 10" type="primary">hslU</name>
    <name evidence="10" type="ORF">GTA51_19805</name>
</gene>
<feature type="domain" description="Clp ATPase C-terminal" evidence="9">
    <location>
        <begin position="349"/>
        <end position="443"/>
    </location>
</feature>
<keyword evidence="10" id="KW-0378">Hydrolase</keyword>
<protein>
    <recommendedName>
        <fullName evidence="7">ATP-dependent protease ATPase subunit HslU</fullName>
    </recommendedName>
    <alternativeName>
        <fullName evidence="7">Unfoldase HslU</fullName>
    </alternativeName>
</protein>
<evidence type="ECO:0000256" key="1">
    <source>
        <dbReference type="ARBA" id="ARBA00004496"/>
    </source>
</evidence>
<name>A0A7C9IYY8_9BACT</name>
<reference evidence="10 11" key="1">
    <citation type="submission" date="2020-01" db="EMBL/GenBank/DDBJ databases">
        <title>Genome sequence of Desulfovibrio aerotolerans DSM 16695(T).</title>
        <authorList>
            <person name="Karnachuk O."/>
            <person name="Avakyan M."/>
            <person name="Mardanov A."/>
            <person name="Kadnikov V."/>
            <person name="Ravin N."/>
        </authorList>
    </citation>
    <scope>NUCLEOTIDE SEQUENCE [LARGE SCALE GENOMIC DNA]</scope>
    <source>
        <strain evidence="10 11">DSM 16695</strain>
    </source>
</reference>
<feature type="binding site" evidence="7">
    <location>
        <position position="19"/>
    </location>
    <ligand>
        <name>ATP</name>
        <dbReference type="ChEBI" id="CHEBI:30616"/>
    </ligand>
</feature>
<evidence type="ECO:0000256" key="6">
    <source>
        <dbReference type="ARBA" id="ARBA00023186"/>
    </source>
</evidence>
<dbReference type="RefSeq" id="WP_160964206.1">
    <property type="nucleotide sequence ID" value="NZ_WVUD01000080.1"/>
</dbReference>
<dbReference type="InterPro" id="IPR003593">
    <property type="entry name" value="AAA+_ATPase"/>
</dbReference>
<keyword evidence="3 7" id="KW-0963">Cytoplasm</keyword>
<keyword evidence="11" id="KW-1185">Reference proteome</keyword>
<evidence type="ECO:0000256" key="3">
    <source>
        <dbReference type="ARBA" id="ARBA00022490"/>
    </source>
</evidence>
<dbReference type="SMART" id="SM00382">
    <property type="entry name" value="AAA"/>
    <property type="match status" value="1"/>
</dbReference>
<dbReference type="PANTHER" id="PTHR48102:SF3">
    <property type="entry name" value="ATP-DEPENDENT PROTEASE ATPASE SUBUNIT HSLU"/>
    <property type="match status" value="1"/>
</dbReference>
<dbReference type="GO" id="GO:0005524">
    <property type="term" value="F:ATP binding"/>
    <property type="evidence" value="ECO:0007669"/>
    <property type="project" value="UniProtKB-UniRule"/>
</dbReference>
<dbReference type="GO" id="GO:0009376">
    <property type="term" value="C:HslUV protease complex"/>
    <property type="evidence" value="ECO:0007669"/>
    <property type="project" value="UniProtKB-UniRule"/>
</dbReference>
<dbReference type="GO" id="GO:0008233">
    <property type="term" value="F:peptidase activity"/>
    <property type="evidence" value="ECO:0007669"/>
    <property type="project" value="UniProtKB-KW"/>
</dbReference>
<dbReference type="Gene3D" id="1.10.8.60">
    <property type="match status" value="1"/>
</dbReference>
<evidence type="ECO:0000259" key="8">
    <source>
        <dbReference type="SMART" id="SM00382"/>
    </source>
</evidence>
<feature type="binding site" evidence="7">
    <location>
        <position position="335"/>
    </location>
    <ligand>
        <name>ATP</name>
        <dbReference type="ChEBI" id="CHEBI:30616"/>
    </ligand>
</feature>
<keyword evidence="10" id="KW-0645">Protease</keyword>
<dbReference type="SUPFAM" id="SSF52540">
    <property type="entry name" value="P-loop containing nucleoside triphosphate hydrolases"/>
    <property type="match status" value="1"/>
</dbReference>
<dbReference type="CDD" id="cd19498">
    <property type="entry name" value="RecA-like_HslU"/>
    <property type="match status" value="1"/>
</dbReference>
<dbReference type="InterPro" id="IPR003959">
    <property type="entry name" value="ATPase_AAA_core"/>
</dbReference>
<dbReference type="HAMAP" id="MF_00249">
    <property type="entry name" value="HslU"/>
    <property type="match status" value="1"/>
</dbReference>
<comment type="subunit">
    <text evidence="7">A double ring-shaped homohexamer of HslV is capped on each side by a ring-shaped HslU homohexamer. The assembly of the HslU/HslV complex is dependent on binding of ATP.</text>
</comment>
<evidence type="ECO:0000313" key="11">
    <source>
        <dbReference type="Proteomes" id="UP000482487"/>
    </source>
</evidence>
<dbReference type="Pfam" id="PF00004">
    <property type="entry name" value="AAA"/>
    <property type="match status" value="1"/>
</dbReference>
<dbReference type="EMBL" id="WVUD01000080">
    <property type="protein sequence ID" value="MYL85342.1"/>
    <property type="molecule type" value="Genomic_DNA"/>
</dbReference>
<comment type="similarity">
    <text evidence="2 7">Belongs to the ClpX chaperone family. HslU subfamily.</text>
</comment>
<dbReference type="Proteomes" id="UP000482487">
    <property type="component" value="Unassembled WGS sequence"/>
</dbReference>
<dbReference type="Gene3D" id="3.40.50.300">
    <property type="entry name" value="P-loop containing nucleotide triphosphate hydrolases"/>
    <property type="match status" value="2"/>
</dbReference>
<evidence type="ECO:0000256" key="5">
    <source>
        <dbReference type="ARBA" id="ARBA00022840"/>
    </source>
</evidence>
<keyword evidence="6 7" id="KW-0143">Chaperone</keyword>
<feature type="domain" description="AAA+ ATPase" evidence="8">
    <location>
        <begin position="50"/>
        <end position="346"/>
    </location>
</feature>
<keyword evidence="4 7" id="KW-0547">Nucleotide-binding</keyword>
<keyword evidence="5 7" id="KW-0067">ATP-binding</keyword>
<evidence type="ECO:0000256" key="2">
    <source>
        <dbReference type="ARBA" id="ARBA00009771"/>
    </source>
</evidence>
<feature type="binding site" evidence="7">
    <location>
        <position position="407"/>
    </location>
    <ligand>
        <name>ATP</name>
        <dbReference type="ChEBI" id="CHEBI:30616"/>
    </ligand>
</feature>
<dbReference type="NCBIfam" id="TIGR00390">
    <property type="entry name" value="hslU"/>
    <property type="match status" value="1"/>
</dbReference>
<dbReference type="Pfam" id="PF07724">
    <property type="entry name" value="AAA_2"/>
    <property type="match status" value="1"/>
</dbReference>
<comment type="function">
    <text evidence="7">ATPase subunit of a proteasome-like degradation complex; this subunit has chaperone activity. The binding of ATP and its subsequent hydrolysis by HslU are essential for unfolding of protein substrates subsequently hydrolyzed by HslV. HslU recognizes the N-terminal part of its protein substrates and unfolds these before they are guided to HslV for hydrolysis.</text>
</comment>
<dbReference type="NCBIfam" id="NF003544">
    <property type="entry name" value="PRK05201.1"/>
    <property type="match status" value="1"/>
</dbReference>
<proteinExistence type="inferred from homology"/>
<evidence type="ECO:0000259" key="9">
    <source>
        <dbReference type="SMART" id="SM01086"/>
    </source>
</evidence>
<evidence type="ECO:0000256" key="7">
    <source>
        <dbReference type="HAMAP-Rule" id="MF_00249"/>
    </source>
</evidence>
<dbReference type="InterPro" id="IPR050052">
    <property type="entry name" value="ATP-dep_Clp_protease_ClpX"/>
</dbReference>
<accession>A0A7C9IYY8</accession>
<dbReference type="InterPro" id="IPR019489">
    <property type="entry name" value="Clp_ATPase_C"/>
</dbReference>
<evidence type="ECO:0000313" key="10">
    <source>
        <dbReference type="EMBL" id="MYL85342.1"/>
    </source>
</evidence>
<feature type="binding site" evidence="7">
    <location>
        <begin position="61"/>
        <end position="66"/>
    </location>
    <ligand>
        <name>ATP</name>
        <dbReference type="ChEBI" id="CHEBI:30616"/>
    </ligand>
</feature>
<dbReference type="PANTHER" id="PTHR48102">
    <property type="entry name" value="ATP-DEPENDENT CLP PROTEASE ATP-BINDING SUBUNIT CLPX-LIKE, MITOCHONDRIAL-RELATED"/>
    <property type="match status" value="1"/>
</dbReference>
<dbReference type="FunFam" id="3.40.50.300:FF:000213">
    <property type="entry name" value="ATP-dependent protease ATPase subunit HslU"/>
    <property type="match status" value="1"/>
</dbReference>
<comment type="caution">
    <text evidence="10">The sequence shown here is derived from an EMBL/GenBank/DDBJ whole genome shotgun (WGS) entry which is preliminary data.</text>
</comment>
<dbReference type="FunFam" id="3.40.50.300:FF:000220">
    <property type="entry name" value="ATP-dependent protease ATPase subunit HslU"/>
    <property type="match status" value="1"/>
</dbReference>
<dbReference type="SMART" id="SM01086">
    <property type="entry name" value="ClpB_D2-small"/>
    <property type="match status" value="1"/>
</dbReference>
<evidence type="ECO:0000256" key="4">
    <source>
        <dbReference type="ARBA" id="ARBA00022741"/>
    </source>
</evidence>
<organism evidence="10 11">
    <name type="scientific">Solidesulfovibrio aerotolerans</name>
    <dbReference type="NCBI Taxonomy" id="295255"/>
    <lineage>
        <taxon>Bacteria</taxon>
        <taxon>Pseudomonadati</taxon>
        <taxon>Thermodesulfobacteriota</taxon>
        <taxon>Desulfovibrionia</taxon>
        <taxon>Desulfovibrionales</taxon>
        <taxon>Desulfovibrionaceae</taxon>
        <taxon>Solidesulfovibrio</taxon>
    </lineage>
</organism>
<dbReference type="GO" id="GO:0036402">
    <property type="term" value="F:proteasome-activating activity"/>
    <property type="evidence" value="ECO:0007669"/>
    <property type="project" value="UniProtKB-UniRule"/>
</dbReference>
<dbReference type="GO" id="GO:0043335">
    <property type="term" value="P:protein unfolding"/>
    <property type="evidence" value="ECO:0007669"/>
    <property type="project" value="UniProtKB-UniRule"/>
</dbReference>
<dbReference type="GO" id="GO:0016887">
    <property type="term" value="F:ATP hydrolysis activity"/>
    <property type="evidence" value="ECO:0007669"/>
    <property type="project" value="InterPro"/>
</dbReference>
<comment type="subcellular location">
    <subcellularLocation>
        <location evidence="1 7">Cytoplasm</location>
    </subcellularLocation>
</comment>
<feature type="binding site" evidence="7">
    <location>
        <position position="269"/>
    </location>
    <ligand>
        <name>ATP</name>
        <dbReference type="ChEBI" id="CHEBI:30616"/>
    </ligand>
</feature>
<dbReference type="OrthoDB" id="9804062at2"/>
<dbReference type="InterPro" id="IPR004491">
    <property type="entry name" value="HslU"/>
</dbReference>